<feature type="domain" description="AB hydrolase-1" evidence="2">
    <location>
        <begin position="389"/>
        <end position="633"/>
    </location>
</feature>
<dbReference type="OrthoDB" id="19657at2759"/>
<dbReference type="GeneID" id="19463377"/>
<evidence type="ECO:0000259" key="2">
    <source>
        <dbReference type="Pfam" id="PF00561"/>
    </source>
</evidence>
<dbReference type="HOGENOM" id="CLU_417398_0_0_1"/>
<feature type="region of interest" description="Disordered" evidence="1">
    <location>
        <begin position="250"/>
        <end position="312"/>
    </location>
</feature>
<dbReference type="STRING" id="1116229.S3D627"/>
<dbReference type="KEGG" id="glz:GLAREA_04322"/>
<dbReference type="Pfam" id="PF00561">
    <property type="entry name" value="Abhydrolase_1"/>
    <property type="match status" value="1"/>
</dbReference>
<dbReference type="PANTHER" id="PTHR43433">
    <property type="entry name" value="HYDROLASE, ALPHA/BETA FOLD FAMILY PROTEIN"/>
    <property type="match status" value="1"/>
</dbReference>
<dbReference type="InterPro" id="IPR029058">
    <property type="entry name" value="AB_hydrolase_fold"/>
</dbReference>
<evidence type="ECO:0000313" key="3">
    <source>
        <dbReference type="EMBL" id="EPE27531.1"/>
    </source>
</evidence>
<dbReference type="InterPro" id="IPR000073">
    <property type="entry name" value="AB_hydrolase_1"/>
</dbReference>
<dbReference type="EMBL" id="KE145369">
    <property type="protein sequence ID" value="EPE27531.1"/>
    <property type="molecule type" value="Genomic_DNA"/>
</dbReference>
<protein>
    <submittedName>
        <fullName evidence="3">Alpha/beta-Hydrolase</fullName>
    </submittedName>
</protein>
<sequence>MRYHSTLAALAAAVSFHETTAQDPLNLAIYGLDFRTPENAPIYRFESTLIIPPPSPSPPGGHLAAIWPGLQSKDLLQNVLTNQRIGGARPGEWNYLPFFCCHPGGNFSQEFEVHPGDAMSTQYIWDRLNDKYVDSWSLVVNAEGVKAGKKGFTGGTVYNQRLATSDKDSERPEPYHQASLSIELQGKGVWNWGPVTWRNIIITAQTTDQAWCMEPKSKDFKYSMTIPVATTDRGMTTCYVAKIVMQEPTDDRLGFKPGGPNAARDNEDGEEETPEIAFEWRERKERERKRKAKSEASDATHESTGGYGAVPRPTAAQVQELEAYPDTVWNLTPSQSGRLPVAKGRGGPFMIDWEVHGTGDVKLVWIMGLGTIKTAWQRQTLEFGHDEGDKYSSLIYDNRGMGKSDKPLLRYSTTEMAHDLLELLNHLNWTSPHQLNITGVSMGGMIAQELALLIPTRINSLNLISTAACIENTTSFLENLWNRINMFIPKSVDRSLTDAALMLFSPGWLDAEDETVVPTAATPGVVLPPHGFYRSFATNFERFAAQELTKRSDPNLFGKKGFILQAIAAGWHYKSPAQLKELGDLVGRERIAVVHGTSDRMISVPHGRKLIGWLEPGRAEIVEGMGHVAMLEEWRWHNNLVREGVEGGERVTRGEGA</sequence>
<keyword evidence="4" id="KW-1185">Reference proteome</keyword>
<dbReference type="AlphaFoldDB" id="S3D627"/>
<proteinExistence type="predicted"/>
<accession>S3D627</accession>
<dbReference type="Proteomes" id="UP000016922">
    <property type="component" value="Unassembled WGS sequence"/>
</dbReference>
<evidence type="ECO:0000313" key="4">
    <source>
        <dbReference type="Proteomes" id="UP000016922"/>
    </source>
</evidence>
<reference evidence="3 4" key="1">
    <citation type="journal article" date="2013" name="BMC Genomics">
        <title>Genomics-driven discovery of the pneumocandin biosynthetic gene cluster in the fungus Glarea lozoyensis.</title>
        <authorList>
            <person name="Chen L."/>
            <person name="Yue Q."/>
            <person name="Zhang X."/>
            <person name="Xiang M."/>
            <person name="Wang C."/>
            <person name="Li S."/>
            <person name="Che Y."/>
            <person name="Ortiz-Lopez F.J."/>
            <person name="Bills G.F."/>
            <person name="Liu X."/>
            <person name="An Z."/>
        </authorList>
    </citation>
    <scope>NUCLEOTIDE SEQUENCE [LARGE SCALE GENOMIC DNA]</scope>
    <source>
        <strain evidence="4">ATCC 20868 / MF5171</strain>
    </source>
</reference>
<name>S3D627_GLAL2</name>
<dbReference type="InterPro" id="IPR050471">
    <property type="entry name" value="AB_hydrolase"/>
</dbReference>
<gene>
    <name evidence="3" type="ORF">GLAREA_04322</name>
</gene>
<organism evidence="3 4">
    <name type="scientific">Glarea lozoyensis (strain ATCC 20868 / MF5171)</name>
    <dbReference type="NCBI Taxonomy" id="1116229"/>
    <lineage>
        <taxon>Eukaryota</taxon>
        <taxon>Fungi</taxon>
        <taxon>Dikarya</taxon>
        <taxon>Ascomycota</taxon>
        <taxon>Pezizomycotina</taxon>
        <taxon>Leotiomycetes</taxon>
        <taxon>Helotiales</taxon>
        <taxon>Helotiaceae</taxon>
        <taxon>Glarea</taxon>
    </lineage>
</organism>
<dbReference type="SUPFAM" id="SSF53474">
    <property type="entry name" value="alpha/beta-Hydrolases"/>
    <property type="match status" value="1"/>
</dbReference>
<dbReference type="RefSeq" id="XP_008084890.1">
    <property type="nucleotide sequence ID" value="XM_008086699.1"/>
</dbReference>
<dbReference type="eggNOG" id="KOG4178">
    <property type="taxonomic scope" value="Eukaryota"/>
</dbReference>
<dbReference type="PANTHER" id="PTHR43433:SF5">
    <property type="entry name" value="AB HYDROLASE-1 DOMAIN-CONTAINING PROTEIN"/>
    <property type="match status" value="1"/>
</dbReference>
<dbReference type="GO" id="GO:0016787">
    <property type="term" value="F:hydrolase activity"/>
    <property type="evidence" value="ECO:0007669"/>
    <property type="project" value="UniProtKB-KW"/>
</dbReference>
<keyword evidence="3" id="KW-0378">Hydrolase</keyword>
<evidence type="ECO:0000256" key="1">
    <source>
        <dbReference type="SAM" id="MobiDB-lite"/>
    </source>
</evidence>
<dbReference type="Gene3D" id="3.40.50.1820">
    <property type="entry name" value="alpha/beta hydrolase"/>
    <property type="match status" value="1"/>
</dbReference>